<gene>
    <name evidence="1" type="ORF">HPDFL43_06777</name>
</gene>
<dbReference type="STRING" id="411684.HPDFL43_06777"/>
<evidence type="ECO:0000313" key="1">
    <source>
        <dbReference type="EMBL" id="EDQ32164.2"/>
    </source>
</evidence>
<evidence type="ECO:0000313" key="2">
    <source>
        <dbReference type="Proteomes" id="UP000004291"/>
    </source>
</evidence>
<keyword evidence="2" id="KW-1185">Reference proteome</keyword>
<reference evidence="1 2" key="2">
    <citation type="submission" date="2012-06" db="EMBL/GenBank/DDBJ databases">
        <authorList>
            <person name="Fiebig A."/>
        </authorList>
    </citation>
    <scope>NUCLEOTIDE SEQUENCE [LARGE SCALE GENOMIC DNA]</scope>
    <source>
        <strain evidence="1 2">DFL-43</strain>
    </source>
</reference>
<reference evidence="1 2" key="1">
    <citation type="submission" date="2007-10" db="EMBL/GenBank/DDBJ databases">
        <authorList>
            <person name="Wagner-Dobler I."/>
            <person name="Ferriera S."/>
            <person name="Johnson J."/>
            <person name="Kravitz S."/>
            <person name="Beeson K."/>
            <person name="Sutton G."/>
            <person name="Rogers Y.-H."/>
            <person name="Friedman R."/>
            <person name="Frazier M."/>
            <person name="Venter J.C."/>
        </authorList>
    </citation>
    <scope>NUCLEOTIDE SEQUENCE [LARGE SCALE GENOMIC DNA]</scope>
    <source>
        <strain evidence="1 2">DFL-43</strain>
    </source>
</reference>
<dbReference type="EMBL" id="ABIA03000002">
    <property type="protein sequence ID" value="EDQ32164.2"/>
    <property type="molecule type" value="Genomic_DNA"/>
</dbReference>
<dbReference type="HOGENOM" id="CLU_3118603_0_0_5"/>
<dbReference type="AlphaFoldDB" id="A9DCM4"/>
<accession>A9DCM4</accession>
<proteinExistence type="predicted"/>
<name>A9DCM4_HOEPD</name>
<protein>
    <submittedName>
        <fullName evidence="1">Uncharacterized protein</fullName>
    </submittedName>
</protein>
<organism evidence="1 2">
    <name type="scientific">Hoeflea phototrophica (strain DSM 17068 / NCIMB 14078 / DFL-43)</name>
    <dbReference type="NCBI Taxonomy" id="411684"/>
    <lineage>
        <taxon>Bacteria</taxon>
        <taxon>Pseudomonadati</taxon>
        <taxon>Pseudomonadota</taxon>
        <taxon>Alphaproteobacteria</taxon>
        <taxon>Hyphomicrobiales</taxon>
        <taxon>Rhizobiaceae</taxon>
        <taxon>Hoeflea</taxon>
    </lineage>
</organism>
<sequence>MAPNWIQPTPHTAVHGHYTISWPDRGFSGKARHGFFDFVFYVNQKTFQME</sequence>
<comment type="caution">
    <text evidence="1">The sequence shown here is derived from an EMBL/GenBank/DDBJ whole genome shotgun (WGS) entry which is preliminary data.</text>
</comment>
<dbReference type="Proteomes" id="UP000004291">
    <property type="component" value="Chromosome"/>
</dbReference>